<evidence type="ECO:0000313" key="2">
    <source>
        <dbReference type="EMBL" id="OYQ34757.1"/>
    </source>
</evidence>
<keyword evidence="3" id="KW-1185">Reference proteome</keyword>
<evidence type="ECO:0000313" key="3">
    <source>
        <dbReference type="Proteomes" id="UP000216991"/>
    </source>
</evidence>
<gene>
    <name evidence="2" type="ORF">CHU93_02085</name>
</gene>
<dbReference type="Gene3D" id="3.90.1720.10">
    <property type="entry name" value="endopeptidase domain like (from Nostoc punctiforme)"/>
    <property type="match status" value="1"/>
</dbReference>
<accession>A0A255YZT7</accession>
<dbReference type="Gene3D" id="1.10.101.10">
    <property type="entry name" value="PGBD-like superfamily/PGBD"/>
    <property type="match status" value="1"/>
</dbReference>
<comment type="caution">
    <text evidence="2">The sequence shown here is derived from an EMBL/GenBank/DDBJ whole genome shotgun (WGS) entry which is preliminary data.</text>
</comment>
<name>A0A255YZT7_9SPHN</name>
<dbReference type="InterPro" id="IPR036365">
    <property type="entry name" value="PGBD-like_sf"/>
</dbReference>
<dbReference type="InterPro" id="IPR002477">
    <property type="entry name" value="Peptidoglycan-bd-like"/>
</dbReference>
<dbReference type="SUPFAM" id="SSF47090">
    <property type="entry name" value="PGBD-like"/>
    <property type="match status" value="1"/>
</dbReference>
<proteinExistence type="predicted"/>
<sequence length="576" mass="62449">MNPAAHILEIGSSRIGQRYILGSNVPLDNPNWSGPWDCAEFASWCVYQAFGFLFGVGATKNVAKAEPYSGHWADDAKKYGRVIAWEDALRIPGAALIRVPKAGKIGHVAFAMGDGDRTLEARGAAFGVGIFSGAAERTWSFGCMLPGVDYDDVATGTAELTAKPKLSTTGYLWEKKPHFKGANVLVLQRALQKKGVDPGPIDGDFGHQTHSALVSFQIASGIEVDGVFGKNSADRLGLSFPIVPTPADIAAYESLKTPKGPTEPVVSQPQAAPIDTIASIQKQGPFYVALTASGFSFKIGSATSYHDDMSRVGLRQGTQTIQDTLQFGVYRAADFSALGQWAHFIEPTLTAEGGARFATLNTYDRAAFTFGAPQFAAHTPRENLVEYVRLLLALPEAAHYFPDLSLRPNAAGRTTIHLVQGATFVDLERETEVVRPNGRKETQIVEFMRYLNSSPTEVDENELNAAARLMLWLKLDTRARQFQIDVFVATMKSKLAYVKNKVPAFTGADWEEALWIMDIRHQGRGSIQEIAAALAKPDRIGALRQIGAAKYKSRVDTVAAAVVTLKSSGVLDGFHV</sequence>
<dbReference type="AlphaFoldDB" id="A0A255YZT7"/>
<reference evidence="2 3" key="1">
    <citation type="submission" date="2017-07" db="EMBL/GenBank/DDBJ databases">
        <title>Sandarakinorhabdus cyanobacteriorum sp. nov., a novel bacterium isolated from cyanobacterial aggregates in a eutrophic lake.</title>
        <authorList>
            <person name="Cai H."/>
        </authorList>
    </citation>
    <scope>NUCLEOTIDE SEQUENCE [LARGE SCALE GENOMIC DNA]</scope>
    <source>
        <strain evidence="2 3">TH057</strain>
    </source>
</reference>
<dbReference type="Pfam" id="PF01471">
    <property type="entry name" value="PG_binding_1"/>
    <property type="match status" value="1"/>
</dbReference>
<protein>
    <submittedName>
        <fullName evidence="2">Peptidoglycan-binding protein</fullName>
    </submittedName>
</protein>
<dbReference type="OrthoDB" id="3078754at2"/>
<dbReference type="Proteomes" id="UP000216991">
    <property type="component" value="Unassembled WGS sequence"/>
</dbReference>
<dbReference type="EMBL" id="NOXT01000064">
    <property type="protein sequence ID" value="OYQ34757.1"/>
    <property type="molecule type" value="Genomic_DNA"/>
</dbReference>
<organism evidence="2 3">
    <name type="scientific">Sandarakinorhabdus cyanobacteriorum</name>
    <dbReference type="NCBI Taxonomy" id="1981098"/>
    <lineage>
        <taxon>Bacteria</taxon>
        <taxon>Pseudomonadati</taxon>
        <taxon>Pseudomonadota</taxon>
        <taxon>Alphaproteobacteria</taxon>
        <taxon>Sphingomonadales</taxon>
        <taxon>Sphingosinicellaceae</taxon>
        <taxon>Sandarakinorhabdus</taxon>
    </lineage>
</organism>
<dbReference type="RefSeq" id="WP_094472544.1">
    <property type="nucleotide sequence ID" value="NZ_NOXT01000064.1"/>
</dbReference>
<dbReference type="InterPro" id="IPR036366">
    <property type="entry name" value="PGBDSf"/>
</dbReference>
<evidence type="ECO:0000259" key="1">
    <source>
        <dbReference type="Pfam" id="PF01471"/>
    </source>
</evidence>
<feature type="domain" description="Peptidoglycan binding-like" evidence="1">
    <location>
        <begin position="181"/>
        <end position="231"/>
    </location>
</feature>